<organism evidence="14 15">
    <name type="scientific">Acetobacter okinawensis</name>
    <dbReference type="NCBI Taxonomy" id="1076594"/>
    <lineage>
        <taxon>Bacteria</taxon>
        <taxon>Pseudomonadati</taxon>
        <taxon>Pseudomonadota</taxon>
        <taxon>Alphaproteobacteria</taxon>
        <taxon>Acetobacterales</taxon>
        <taxon>Acetobacteraceae</taxon>
        <taxon>Acetobacter</taxon>
    </lineage>
</organism>
<name>A0A252BUM6_9PROT</name>
<dbReference type="SUPFAM" id="SSF55874">
    <property type="entry name" value="ATPase domain of HSP90 chaperone/DNA topoisomerase II/histidine kinase"/>
    <property type="match status" value="1"/>
</dbReference>
<dbReference type="OrthoDB" id="9815202at2"/>
<reference evidence="15" key="1">
    <citation type="submission" date="2014-06" db="EMBL/GenBank/DDBJ databases">
        <authorList>
            <person name="Winans N.J."/>
            <person name="Newell P.D."/>
            <person name="Douglas A.E."/>
        </authorList>
    </citation>
    <scope>NUCLEOTIDE SEQUENCE [LARGE SCALE GENOMIC DNA]</scope>
</reference>
<evidence type="ECO:0000256" key="2">
    <source>
        <dbReference type="ARBA" id="ARBA00004370"/>
    </source>
</evidence>
<evidence type="ECO:0000259" key="13">
    <source>
        <dbReference type="PROSITE" id="PS50885"/>
    </source>
</evidence>
<dbReference type="CDD" id="cd06225">
    <property type="entry name" value="HAMP"/>
    <property type="match status" value="1"/>
</dbReference>
<proteinExistence type="predicted"/>
<feature type="transmembrane region" description="Helical" evidence="11">
    <location>
        <begin position="20"/>
        <end position="46"/>
    </location>
</feature>
<dbReference type="EMBL" id="JOPJ01000012">
    <property type="protein sequence ID" value="OUJ12623.1"/>
    <property type="molecule type" value="Genomic_DNA"/>
</dbReference>
<dbReference type="Pfam" id="PF02518">
    <property type="entry name" value="HATPase_c"/>
    <property type="match status" value="1"/>
</dbReference>
<protein>
    <recommendedName>
        <fullName evidence="3">histidine kinase</fullName>
        <ecNumber evidence="3">2.7.13.3</ecNumber>
    </recommendedName>
</protein>
<dbReference type="PROSITE" id="PS50885">
    <property type="entry name" value="HAMP"/>
    <property type="match status" value="1"/>
</dbReference>
<gene>
    <name evidence="14" type="ORF">HK26_01585</name>
</gene>
<feature type="domain" description="HAMP" evidence="13">
    <location>
        <begin position="185"/>
        <end position="238"/>
    </location>
</feature>
<keyword evidence="8 11" id="KW-1133">Transmembrane helix</keyword>
<evidence type="ECO:0000256" key="8">
    <source>
        <dbReference type="ARBA" id="ARBA00022989"/>
    </source>
</evidence>
<feature type="domain" description="Histidine kinase" evidence="12">
    <location>
        <begin position="246"/>
        <end position="459"/>
    </location>
</feature>
<dbReference type="GO" id="GO:0005886">
    <property type="term" value="C:plasma membrane"/>
    <property type="evidence" value="ECO:0007669"/>
    <property type="project" value="TreeGrafter"/>
</dbReference>
<dbReference type="InterPro" id="IPR005467">
    <property type="entry name" value="His_kinase_dom"/>
</dbReference>
<dbReference type="PANTHER" id="PTHR45436:SF8">
    <property type="entry name" value="HISTIDINE KINASE"/>
    <property type="match status" value="1"/>
</dbReference>
<keyword evidence="5" id="KW-0808">Transferase</keyword>
<dbReference type="InterPro" id="IPR003594">
    <property type="entry name" value="HATPase_dom"/>
</dbReference>
<dbReference type="Proteomes" id="UP000194931">
    <property type="component" value="Unassembled WGS sequence"/>
</dbReference>
<keyword evidence="15" id="KW-1185">Reference proteome</keyword>
<dbReference type="InterPro" id="IPR003660">
    <property type="entry name" value="HAMP_dom"/>
</dbReference>
<dbReference type="SUPFAM" id="SSF158472">
    <property type="entry name" value="HAMP domain-like"/>
    <property type="match status" value="1"/>
</dbReference>
<dbReference type="STRING" id="1236501.GCA_000613865_02321"/>
<dbReference type="InterPro" id="IPR050428">
    <property type="entry name" value="TCS_sensor_his_kinase"/>
</dbReference>
<dbReference type="AlphaFoldDB" id="A0A252BUM6"/>
<evidence type="ECO:0000256" key="3">
    <source>
        <dbReference type="ARBA" id="ARBA00012438"/>
    </source>
</evidence>
<evidence type="ECO:0000256" key="10">
    <source>
        <dbReference type="ARBA" id="ARBA00023136"/>
    </source>
</evidence>
<dbReference type="InterPro" id="IPR036097">
    <property type="entry name" value="HisK_dim/P_sf"/>
</dbReference>
<evidence type="ECO:0000256" key="4">
    <source>
        <dbReference type="ARBA" id="ARBA00022553"/>
    </source>
</evidence>
<accession>A0A252BUM6</accession>
<dbReference type="Gene3D" id="3.30.565.10">
    <property type="entry name" value="Histidine kinase-like ATPase, C-terminal domain"/>
    <property type="match status" value="1"/>
</dbReference>
<dbReference type="PRINTS" id="PR00344">
    <property type="entry name" value="BCTRLSENSOR"/>
</dbReference>
<sequence length="465" mass="51910">MREHVKPSTYQFSIFKSSSFRIMAIFTGCFVISGLCVMAISGYHSLSLLTRQIQKSVSDEREEALSQAGIHDVAHLRPVMAELVRNGPGFYYLLQDAQERIVTGNMLHLKPDQGWRNLTWTHRSLLPERRPVIGYGLILQDGGYLFVGIDAEPIQTLRHDLWFTFIWGMAVFMIIGAGGGLLVSRFVLGKIEAISQTARDIMRGDMSRRLELNASNDEFDHLATSLNAMLERNERLIASLHRVTDDIAHDMRRPLAHLGQHLDDAMQQECSPAQSNALTCAKANLDEALEIFSSLLKLAQMEAGSGIPDIQDVSVREILLSITDIYHPIMEERKQTLLVALAQDDMTCSGNKVLLVQMFANLLENAANHCPAGSTITVSSFTTDTTDTLIIADNGPGIPEHERERVFEKMVRLDHSRSIPGTGLGLSLVRAIIQLHHGHITLRDNAPGLRCEIQLPRSKDRLPRH</sequence>
<dbReference type="CDD" id="cd00075">
    <property type="entry name" value="HATPase"/>
    <property type="match status" value="1"/>
</dbReference>
<evidence type="ECO:0000313" key="15">
    <source>
        <dbReference type="Proteomes" id="UP000194931"/>
    </source>
</evidence>
<keyword evidence="4" id="KW-0597">Phosphoprotein</keyword>
<evidence type="ECO:0000256" key="1">
    <source>
        <dbReference type="ARBA" id="ARBA00000085"/>
    </source>
</evidence>
<dbReference type="Gene3D" id="6.10.340.10">
    <property type="match status" value="1"/>
</dbReference>
<dbReference type="PANTHER" id="PTHR45436">
    <property type="entry name" value="SENSOR HISTIDINE KINASE YKOH"/>
    <property type="match status" value="1"/>
</dbReference>
<dbReference type="PROSITE" id="PS50109">
    <property type="entry name" value="HIS_KIN"/>
    <property type="match status" value="1"/>
</dbReference>
<evidence type="ECO:0000256" key="9">
    <source>
        <dbReference type="ARBA" id="ARBA00023012"/>
    </source>
</evidence>
<evidence type="ECO:0000256" key="7">
    <source>
        <dbReference type="ARBA" id="ARBA00022777"/>
    </source>
</evidence>
<keyword evidence="9" id="KW-0902">Two-component regulatory system</keyword>
<comment type="caution">
    <text evidence="14">The sequence shown here is derived from an EMBL/GenBank/DDBJ whole genome shotgun (WGS) entry which is preliminary data.</text>
</comment>
<evidence type="ECO:0000259" key="12">
    <source>
        <dbReference type="PROSITE" id="PS50109"/>
    </source>
</evidence>
<dbReference type="EC" id="2.7.13.3" evidence="3"/>
<dbReference type="InterPro" id="IPR004358">
    <property type="entry name" value="Sig_transdc_His_kin-like_C"/>
</dbReference>
<dbReference type="Pfam" id="PF00672">
    <property type="entry name" value="HAMP"/>
    <property type="match status" value="1"/>
</dbReference>
<keyword evidence="7" id="KW-0418">Kinase</keyword>
<dbReference type="InterPro" id="IPR036890">
    <property type="entry name" value="HATPase_C_sf"/>
</dbReference>
<evidence type="ECO:0000256" key="5">
    <source>
        <dbReference type="ARBA" id="ARBA00022679"/>
    </source>
</evidence>
<feature type="transmembrane region" description="Helical" evidence="11">
    <location>
        <begin position="161"/>
        <end position="183"/>
    </location>
</feature>
<evidence type="ECO:0000313" key="14">
    <source>
        <dbReference type="EMBL" id="OUJ12623.1"/>
    </source>
</evidence>
<dbReference type="SUPFAM" id="SSF47384">
    <property type="entry name" value="Homodimeric domain of signal transducing histidine kinase"/>
    <property type="match status" value="1"/>
</dbReference>
<dbReference type="GO" id="GO:0000155">
    <property type="term" value="F:phosphorelay sensor kinase activity"/>
    <property type="evidence" value="ECO:0007669"/>
    <property type="project" value="InterPro"/>
</dbReference>
<evidence type="ECO:0000256" key="11">
    <source>
        <dbReference type="SAM" id="Phobius"/>
    </source>
</evidence>
<evidence type="ECO:0000256" key="6">
    <source>
        <dbReference type="ARBA" id="ARBA00022692"/>
    </source>
</evidence>
<keyword evidence="10 11" id="KW-0472">Membrane</keyword>
<dbReference type="SMART" id="SM00387">
    <property type="entry name" value="HATPase_c"/>
    <property type="match status" value="1"/>
</dbReference>
<dbReference type="SMART" id="SM00304">
    <property type="entry name" value="HAMP"/>
    <property type="match status" value="1"/>
</dbReference>
<keyword evidence="6 11" id="KW-0812">Transmembrane</keyword>
<comment type="catalytic activity">
    <reaction evidence="1">
        <text>ATP + protein L-histidine = ADP + protein N-phospho-L-histidine.</text>
        <dbReference type="EC" id="2.7.13.3"/>
    </reaction>
</comment>
<comment type="subcellular location">
    <subcellularLocation>
        <location evidence="2">Membrane</location>
    </subcellularLocation>
</comment>